<comment type="similarity">
    <text evidence="3">Belongs to the Nudix hydrolase family. NudC subfamily.</text>
</comment>
<comment type="cofactor">
    <cofactor evidence="2">
        <name>Zn(2+)</name>
        <dbReference type="ChEBI" id="CHEBI:29105"/>
    </cofactor>
</comment>
<dbReference type="GO" id="GO:0035529">
    <property type="term" value="F:NADH pyrophosphatase activity"/>
    <property type="evidence" value="ECO:0007669"/>
    <property type="project" value="TreeGrafter"/>
</dbReference>
<evidence type="ECO:0000256" key="2">
    <source>
        <dbReference type="ARBA" id="ARBA00001947"/>
    </source>
</evidence>
<evidence type="ECO:0000313" key="13">
    <source>
        <dbReference type="Proteomes" id="UP000469430"/>
    </source>
</evidence>
<gene>
    <name evidence="12" type="primary">nudC</name>
    <name evidence="12" type="ORF">GRI97_11940</name>
</gene>
<dbReference type="CDD" id="cd03429">
    <property type="entry name" value="NUDIX_NADH_pyrophosphatase_Nudt13"/>
    <property type="match status" value="1"/>
</dbReference>
<dbReference type="PROSITE" id="PS51462">
    <property type="entry name" value="NUDIX"/>
    <property type="match status" value="1"/>
</dbReference>
<reference evidence="12 13" key="1">
    <citation type="submission" date="2019-12" db="EMBL/GenBank/DDBJ databases">
        <title>Genomic-based taxomic classification of the family Erythrobacteraceae.</title>
        <authorList>
            <person name="Xu L."/>
        </authorList>
    </citation>
    <scope>NUCLEOTIDE SEQUENCE [LARGE SCALE GENOMIC DNA]</scope>
    <source>
        <strain evidence="12 13">S36</strain>
    </source>
</reference>
<sequence length="299" mass="33121">MTELIAFTGQPLDRADHLRRDESALAQLRRDDALLLSLDGLAPDNAGEGGLHWMPLDQAASDAELVFLGLLGGRAAFAAVPDKGDPDPAFTRRKTWDAIAQLPARDIAIYGAARSLIDWHARHRFCAQCGHGTTPAKGGWQRDCASCGASHFPRTDPVAIMLVEYRDADGVKLLLGRQERFPPRSYSALAGFVEPGESFEEAAVREVFEETGVRMRDVEYIGCQPWPFPSQLMIGCIGTADSLDLRIDYQEIEDARWFSFAEVAEAVAQRADSTSFVPPPSQAIADYMLRWWVEREAKR</sequence>
<dbReference type="PANTHER" id="PTHR42904:SF6">
    <property type="entry name" value="NAD-CAPPED RNA HYDROLASE NUDT12"/>
    <property type="match status" value="1"/>
</dbReference>
<dbReference type="PROSITE" id="PS00893">
    <property type="entry name" value="NUDIX_BOX"/>
    <property type="match status" value="1"/>
</dbReference>
<dbReference type="InterPro" id="IPR015797">
    <property type="entry name" value="NUDIX_hydrolase-like_dom_sf"/>
</dbReference>
<dbReference type="Pfam" id="PF09296">
    <property type="entry name" value="NUDIX-like"/>
    <property type="match status" value="1"/>
</dbReference>
<comment type="cofactor">
    <cofactor evidence="1">
        <name>Mg(2+)</name>
        <dbReference type="ChEBI" id="CHEBI:18420"/>
    </cofactor>
</comment>
<dbReference type="GO" id="GO:0005829">
    <property type="term" value="C:cytosol"/>
    <property type="evidence" value="ECO:0007669"/>
    <property type="project" value="TreeGrafter"/>
</dbReference>
<dbReference type="GO" id="GO:0019677">
    <property type="term" value="P:NAD+ catabolic process"/>
    <property type="evidence" value="ECO:0007669"/>
    <property type="project" value="TreeGrafter"/>
</dbReference>
<keyword evidence="7" id="KW-0460">Magnesium</keyword>
<dbReference type="Pfam" id="PF09297">
    <property type="entry name" value="Zn_ribbon_NUD"/>
    <property type="match status" value="1"/>
</dbReference>
<dbReference type="SUPFAM" id="SSF55811">
    <property type="entry name" value="Nudix"/>
    <property type="match status" value="1"/>
</dbReference>
<proteinExistence type="inferred from homology"/>
<feature type="domain" description="Nudix hydrolase" evidence="11">
    <location>
        <begin position="153"/>
        <end position="284"/>
    </location>
</feature>
<dbReference type="Proteomes" id="UP000469430">
    <property type="component" value="Unassembled WGS sequence"/>
</dbReference>
<keyword evidence="13" id="KW-1185">Reference proteome</keyword>
<dbReference type="PRINTS" id="PR00502">
    <property type="entry name" value="NUDIXFAMILY"/>
</dbReference>
<keyword evidence="6 10" id="KW-0378">Hydrolase</keyword>
<evidence type="ECO:0000256" key="3">
    <source>
        <dbReference type="ARBA" id="ARBA00009595"/>
    </source>
</evidence>
<evidence type="ECO:0000256" key="9">
    <source>
        <dbReference type="ARBA" id="ARBA00023679"/>
    </source>
</evidence>
<dbReference type="InterPro" id="IPR015376">
    <property type="entry name" value="Znr_NADH_PPase"/>
</dbReference>
<evidence type="ECO:0000313" key="12">
    <source>
        <dbReference type="EMBL" id="MXO99701.1"/>
    </source>
</evidence>
<evidence type="ECO:0000256" key="4">
    <source>
        <dbReference type="ARBA" id="ARBA00012381"/>
    </source>
</evidence>
<organism evidence="12 13">
    <name type="scientific">Croceibacterium xixiisoli</name>
    <dbReference type="NCBI Taxonomy" id="1476466"/>
    <lineage>
        <taxon>Bacteria</taxon>
        <taxon>Pseudomonadati</taxon>
        <taxon>Pseudomonadota</taxon>
        <taxon>Alphaproteobacteria</taxon>
        <taxon>Sphingomonadales</taxon>
        <taxon>Erythrobacteraceae</taxon>
        <taxon>Croceibacterium</taxon>
    </lineage>
</organism>
<evidence type="ECO:0000256" key="10">
    <source>
        <dbReference type="RuleBase" id="RU003476"/>
    </source>
</evidence>
<keyword evidence="8" id="KW-0520">NAD</keyword>
<evidence type="ECO:0000256" key="6">
    <source>
        <dbReference type="ARBA" id="ARBA00022801"/>
    </source>
</evidence>
<dbReference type="RefSeq" id="WP_161391400.1">
    <property type="nucleotide sequence ID" value="NZ_JBHSCP010000001.1"/>
</dbReference>
<dbReference type="PANTHER" id="PTHR42904">
    <property type="entry name" value="NUDIX HYDROLASE, NUDC SUBFAMILY"/>
    <property type="match status" value="1"/>
</dbReference>
<dbReference type="InterPro" id="IPR020476">
    <property type="entry name" value="Nudix_hydrolase"/>
</dbReference>
<evidence type="ECO:0000256" key="1">
    <source>
        <dbReference type="ARBA" id="ARBA00001946"/>
    </source>
</evidence>
<dbReference type="InterPro" id="IPR050241">
    <property type="entry name" value="NAD-cap_RNA_hydrolase_NudC"/>
</dbReference>
<evidence type="ECO:0000256" key="5">
    <source>
        <dbReference type="ARBA" id="ARBA00022723"/>
    </source>
</evidence>
<dbReference type="Gene3D" id="3.90.79.20">
    <property type="match status" value="1"/>
</dbReference>
<evidence type="ECO:0000256" key="8">
    <source>
        <dbReference type="ARBA" id="ARBA00023027"/>
    </source>
</evidence>
<protein>
    <recommendedName>
        <fullName evidence="4">NAD(+) diphosphatase</fullName>
        <ecNumber evidence="4">3.6.1.22</ecNumber>
    </recommendedName>
</protein>
<dbReference type="OrthoDB" id="9791656at2"/>
<accession>A0A6I4TX78</accession>
<name>A0A6I4TX78_9SPHN</name>
<dbReference type="InterPro" id="IPR015375">
    <property type="entry name" value="NADH_PPase-like_N"/>
</dbReference>
<evidence type="ECO:0000256" key="7">
    <source>
        <dbReference type="ARBA" id="ARBA00022842"/>
    </source>
</evidence>
<dbReference type="InterPro" id="IPR000086">
    <property type="entry name" value="NUDIX_hydrolase_dom"/>
</dbReference>
<dbReference type="GO" id="GO:0006742">
    <property type="term" value="P:NADP+ catabolic process"/>
    <property type="evidence" value="ECO:0007669"/>
    <property type="project" value="TreeGrafter"/>
</dbReference>
<evidence type="ECO:0000259" key="11">
    <source>
        <dbReference type="PROSITE" id="PS51462"/>
    </source>
</evidence>
<dbReference type="EMBL" id="WTYJ01000002">
    <property type="protein sequence ID" value="MXO99701.1"/>
    <property type="molecule type" value="Genomic_DNA"/>
</dbReference>
<dbReference type="Pfam" id="PF00293">
    <property type="entry name" value="NUDIX"/>
    <property type="match status" value="1"/>
</dbReference>
<dbReference type="InterPro" id="IPR020084">
    <property type="entry name" value="NUDIX_hydrolase_CS"/>
</dbReference>
<dbReference type="AlphaFoldDB" id="A0A6I4TX78"/>
<dbReference type="InterPro" id="IPR049734">
    <property type="entry name" value="NudC-like_C"/>
</dbReference>
<dbReference type="Gene3D" id="3.90.79.10">
    <property type="entry name" value="Nucleoside Triphosphate Pyrophosphohydrolase"/>
    <property type="match status" value="1"/>
</dbReference>
<comment type="caution">
    <text evidence="12">The sequence shown here is derived from an EMBL/GenBank/DDBJ whole genome shotgun (WGS) entry which is preliminary data.</text>
</comment>
<dbReference type="EC" id="3.6.1.22" evidence="4"/>
<keyword evidence="5" id="KW-0479">Metal-binding</keyword>
<comment type="catalytic activity">
    <reaction evidence="9">
        <text>a 5'-end NAD(+)-phospho-ribonucleoside in mRNA + H2O = a 5'-end phospho-adenosine-phospho-ribonucleoside in mRNA + beta-nicotinamide D-ribonucleotide + 2 H(+)</text>
        <dbReference type="Rhea" id="RHEA:60876"/>
        <dbReference type="Rhea" id="RHEA-COMP:15698"/>
        <dbReference type="Rhea" id="RHEA-COMP:15719"/>
        <dbReference type="ChEBI" id="CHEBI:14649"/>
        <dbReference type="ChEBI" id="CHEBI:15377"/>
        <dbReference type="ChEBI" id="CHEBI:15378"/>
        <dbReference type="ChEBI" id="CHEBI:144029"/>
        <dbReference type="ChEBI" id="CHEBI:144051"/>
    </reaction>
    <physiologicalReaction direction="left-to-right" evidence="9">
        <dbReference type="Rhea" id="RHEA:60877"/>
    </physiologicalReaction>
</comment>
<dbReference type="GO" id="GO:0046872">
    <property type="term" value="F:metal ion binding"/>
    <property type="evidence" value="ECO:0007669"/>
    <property type="project" value="UniProtKB-KW"/>
</dbReference>
<dbReference type="NCBIfam" id="NF001299">
    <property type="entry name" value="PRK00241.1"/>
    <property type="match status" value="1"/>
</dbReference>